<dbReference type="NCBIfam" id="TIGR04183">
    <property type="entry name" value="Por_Secre_tail"/>
    <property type="match status" value="1"/>
</dbReference>
<dbReference type="InterPro" id="IPR014782">
    <property type="entry name" value="Peptidase_M1_dom"/>
</dbReference>
<protein>
    <recommendedName>
        <fullName evidence="13">Membrane alanyl aminopeptidase</fullName>
    </recommendedName>
</protein>
<evidence type="ECO:0000256" key="5">
    <source>
        <dbReference type="ARBA" id="ARBA00022723"/>
    </source>
</evidence>
<dbReference type="GO" id="GO:0005615">
    <property type="term" value="C:extracellular space"/>
    <property type="evidence" value="ECO:0007669"/>
    <property type="project" value="TreeGrafter"/>
</dbReference>
<evidence type="ECO:0000256" key="7">
    <source>
        <dbReference type="ARBA" id="ARBA00022833"/>
    </source>
</evidence>
<reference evidence="12" key="1">
    <citation type="submission" date="2019-08" db="EMBL/GenBank/DDBJ databases">
        <authorList>
            <person name="Kucharzyk K."/>
            <person name="Murdoch R.W."/>
            <person name="Higgins S."/>
            <person name="Loffler F."/>
        </authorList>
    </citation>
    <scope>NUCLEOTIDE SEQUENCE</scope>
</reference>
<dbReference type="Pfam" id="PF18962">
    <property type="entry name" value="Por_Secre_tail"/>
    <property type="match status" value="1"/>
</dbReference>
<dbReference type="PRINTS" id="PR00756">
    <property type="entry name" value="ALADIPTASE"/>
</dbReference>
<feature type="domain" description="Secretion system C-terminal sorting" evidence="11">
    <location>
        <begin position="569"/>
        <end position="640"/>
    </location>
</feature>
<name>A0A644Y0E9_9ZZZZ</name>
<dbReference type="Gene3D" id="2.60.40.1730">
    <property type="entry name" value="tricorn interacting facor f3 domain"/>
    <property type="match status" value="1"/>
</dbReference>
<dbReference type="Gene3D" id="1.10.390.10">
    <property type="entry name" value="Neutral Protease Domain 2"/>
    <property type="match status" value="1"/>
</dbReference>
<feature type="domain" description="Peptidase M1 membrane alanine aminopeptidase" evidence="9">
    <location>
        <begin position="290"/>
        <end position="465"/>
    </location>
</feature>
<keyword evidence="3" id="KW-0031">Aminopeptidase</keyword>
<dbReference type="PANTHER" id="PTHR11533:SF174">
    <property type="entry name" value="PUROMYCIN-SENSITIVE AMINOPEPTIDASE-RELATED"/>
    <property type="match status" value="1"/>
</dbReference>
<dbReference type="GO" id="GO:0006508">
    <property type="term" value="P:proteolysis"/>
    <property type="evidence" value="ECO:0007669"/>
    <property type="project" value="UniProtKB-KW"/>
</dbReference>
<evidence type="ECO:0000313" key="12">
    <source>
        <dbReference type="EMBL" id="MPM21508.1"/>
    </source>
</evidence>
<keyword evidence="4" id="KW-0645">Protease</keyword>
<evidence type="ECO:0000256" key="3">
    <source>
        <dbReference type="ARBA" id="ARBA00022438"/>
    </source>
</evidence>
<dbReference type="InterPro" id="IPR050344">
    <property type="entry name" value="Peptidase_M1_aminopeptidases"/>
</dbReference>
<dbReference type="PANTHER" id="PTHR11533">
    <property type="entry name" value="PROTEASE M1 ZINC METALLOPROTEASE"/>
    <property type="match status" value="1"/>
</dbReference>
<dbReference type="AlphaFoldDB" id="A0A644Y0E9"/>
<keyword evidence="8" id="KW-0482">Metalloprotease</keyword>
<evidence type="ECO:0000256" key="6">
    <source>
        <dbReference type="ARBA" id="ARBA00022801"/>
    </source>
</evidence>
<accession>A0A644Y0E9</accession>
<comment type="caution">
    <text evidence="12">The sequence shown here is derived from an EMBL/GenBank/DDBJ whole genome shotgun (WGS) entry which is preliminary data.</text>
</comment>
<dbReference type="InterPro" id="IPR001930">
    <property type="entry name" value="Peptidase_M1"/>
</dbReference>
<evidence type="ECO:0000259" key="10">
    <source>
        <dbReference type="Pfam" id="PF17900"/>
    </source>
</evidence>
<keyword evidence="7" id="KW-0862">Zinc</keyword>
<proteinExistence type="inferred from homology"/>
<gene>
    <name evidence="12" type="ORF">SDC9_67952</name>
</gene>
<organism evidence="12">
    <name type="scientific">bioreactor metagenome</name>
    <dbReference type="NCBI Taxonomy" id="1076179"/>
    <lineage>
        <taxon>unclassified sequences</taxon>
        <taxon>metagenomes</taxon>
        <taxon>ecological metagenomes</taxon>
    </lineage>
</organism>
<comment type="cofactor">
    <cofactor evidence="1">
        <name>Zn(2+)</name>
        <dbReference type="ChEBI" id="CHEBI:29105"/>
    </cofactor>
</comment>
<dbReference type="InterPro" id="IPR045357">
    <property type="entry name" value="Aminopeptidase_N-like_N"/>
</dbReference>
<evidence type="ECO:0000256" key="8">
    <source>
        <dbReference type="ARBA" id="ARBA00023049"/>
    </source>
</evidence>
<keyword evidence="5" id="KW-0479">Metal-binding</keyword>
<dbReference type="GO" id="GO:0043171">
    <property type="term" value="P:peptide catabolic process"/>
    <property type="evidence" value="ECO:0007669"/>
    <property type="project" value="TreeGrafter"/>
</dbReference>
<evidence type="ECO:0008006" key="13">
    <source>
        <dbReference type="Google" id="ProtNLM"/>
    </source>
</evidence>
<dbReference type="SUPFAM" id="SSF63737">
    <property type="entry name" value="Leukotriene A4 hydrolase N-terminal domain"/>
    <property type="match status" value="1"/>
</dbReference>
<dbReference type="InterPro" id="IPR026444">
    <property type="entry name" value="Secre_tail"/>
</dbReference>
<evidence type="ECO:0000256" key="4">
    <source>
        <dbReference type="ARBA" id="ARBA00022670"/>
    </source>
</evidence>
<dbReference type="GO" id="GO:0005737">
    <property type="term" value="C:cytoplasm"/>
    <property type="evidence" value="ECO:0007669"/>
    <property type="project" value="TreeGrafter"/>
</dbReference>
<evidence type="ECO:0000259" key="11">
    <source>
        <dbReference type="Pfam" id="PF18962"/>
    </source>
</evidence>
<keyword evidence="6" id="KW-0378">Hydrolase</keyword>
<dbReference type="GO" id="GO:0008270">
    <property type="term" value="F:zinc ion binding"/>
    <property type="evidence" value="ECO:0007669"/>
    <property type="project" value="InterPro"/>
</dbReference>
<dbReference type="InterPro" id="IPR042097">
    <property type="entry name" value="Aminopeptidase_N-like_N_sf"/>
</dbReference>
<evidence type="ECO:0000259" key="9">
    <source>
        <dbReference type="Pfam" id="PF01433"/>
    </source>
</evidence>
<dbReference type="CDD" id="cd09603">
    <property type="entry name" value="M1_APN_like"/>
    <property type="match status" value="1"/>
</dbReference>
<evidence type="ECO:0000256" key="1">
    <source>
        <dbReference type="ARBA" id="ARBA00001947"/>
    </source>
</evidence>
<dbReference type="SUPFAM" id="SSF55486">
    <property type="entry name" value="Metalloproteases ('zincins'), catalytic domain"/>
    <property type="match status" value="1"/>
</dbReference>
<comment type="similarity">
    <text evidence="2">Belongs to the peptidase M1 family.</text>
</comment>
<dbReference type="Pfam" id="PF17900">
    <property type="entry name" value="Peptidase_M1_N"/>
    <property type="match status" value="1"/>
</dbReference>
<sequence>MKKTLFLIITILLISIVKGYAQQTLMSSYDVKQYILDLDISSTSATISGNVTINSVVTASSLDTFVVDLIDTLQLNQTYMIVDSVFVEGSPNAYQHYDNLVVAPLSTPIAQNQPFSVKIYYHGKANQCAATFYNGIIVGSYAGKVHTYSYSEPTWSKVWWPCKQDLRDKADSVTFMITTDSSNVAGSNGLLVSTENTAPGKRKYTWKSNYPVDYYLISFAVGPFDEYITYAPLPGGADSVLIQTLLFSNVANYQDIIAAANKTRDLIYLYSGLLGDYPFKDEKYGYSVVESAAMENQTMCTIGYNVMDTISSGTSYYYWFTAHELGHQWFGDKVTCAQWNYIWLNEGFASYMEYIALQNLVSQSMADFWMENAHNEVVTQSGGSVYVPDSLVYQDYNIFDYRLQYKKGPSILHILRYEINNDSLFFAVMRNYLSEFAYSSATSEDFIQSAENTTGMDFTTFMNQWYYGSGYPVFNITTEQLNDTLIIRSEQTTSSALTPLFRTHFDLQLNFSSGDTLLRLFQNTNCDTFKIYMPEPVISYEFDPHFWLIQESSINAGITESGNCPSLSIYPNPATENITIQLDNFETNQSYSIAIFSSDGRLLKSWESFSPETYIDVRSLPAGFYLVKIENSDHCLVEKFLKN</sequence>
<dbReference type="EMBL" id="VSSQ01003605">
    <property type="protein sequence ID" value="MPM21508.1"/>
    <property type="molecule type" value="Genomic_DNA"/>
</dbReference>
<dbReference type="GO" id="GO:0070006">
    <property type="term" value="F:metalloaminopeptidase activity"/>
    <property type="evidence" value="ECO:0007669"/>
    <property type="project" value="TreeGrafter"/>
</dbReference>
<dbReference type="GO" id="GO:0016020">
    <property type="term" value="C:membrane"/>
    <property type="evidence" value="ECO:0007669"/>
    <property type="project" value="TreeGrafter"/>
</dbReference>
<dbReference type="InterPro" id="IPR027268">
    <property type="entry name" value="Peptidase_M4/M1_CTD_sf"/>
</dbReference>
<dbReference type="GO" id="GO:0042277">
    <property type="term" value="F:peptide binding"/>
    <property type="evidence" value="ECO:0007669"/>
    <property type="project" value="TreeGrafter"/>
</dbReference>
<dbReference type="Pfam" id="PF01433">
    <property type="entry name" value="Peptidase_M1"/>
    <property type="match status" value="1"/>
</dbReference>
<evidence type="ECO:0000256" key="2">
    <source>
        <dbReference type="ARBA" id="ARBA00010136"/>
    </source>
</evidence>
<feature type="domain" description="Aminopeptidase N-like N-terminal" evidence="10">
    <location>
        <begin position="33"/>
        <end position="215"/>
    </location>
</feature>